<gene>
    <name evidence="2" type="ORF">UFOPK3674_01543</name>
</gene>
<dbReference type="AlphaFoldDB" id="A0A6J7J129"/>
<evidence type="ECO:0000313" key="2">
    <source>
        <dbReference type="EMBL" id="CAB4936915.1"/>
    </source>
</evidence>
<sequence>MSVNHGAGDVEGLLRLALAPIEPPEHLAVQLEQTLEALTAAAAEDLDSWELVALHDPRTWLKPATAVAVGTTAAAALALVQLRRRRGRRHDGDADPVRFAADAARTIADEISRRTRR</sequence>
<name>A0A6J7J129_9ZZZZ</name>
<dbReference type="EMBL" id="CAFBMX010000007">
    <property type="protein sequence ID" value="CAB4936915.1"/>
    <property type="molecule type" value="Genomic_DNA"/>
</dbReference>
<keyword evidence="1" id="KW-0812">Transmembrane</keyword>
<keyword evidence="1" id="KW-1133">Transmembrane helix</keyword>
<accession>A0A6J7J129</accession>
<protein>
    <submittedName>
        <fullName evidence="2">Unannotated protein</fullName>
    </submittedName>
</protein>
<evidence type="ECO:0000256" key="1">
    <source>
        <dbReference type="SAM" id="Phobius"/>
    </source>
</evidence>
<reference evidence="2" key="1">
    <citation type="submission" date="2020-05" db="EMBL/GenBank/DDBJ databases">
        <authorList>
            <person name="Chiriac C."/>
            <person name="Salcher M."/>
            <person name="Ghai R."/>
            <person name="Kavagutti S V."/>
        </authorList>
    </citation>
    <scope>NUCLEOTIDE SEQUENCE</scope>
</reference>
<proteinExistence type="predicted"/>
<organism evidence="2">
    <name type="scientific">freshwater metagenome</name>
    <dbReference type="NCBI Taxonomy" id="449393"/>
    <lineage>
        <taxon>unclassified sequences</taxon>
        <taxon>metagenomes</taxon>
        <taxon>ecological metagenomes</taxon>
    </lineage>
</organism>
<keyword evidence="1" id="KW-0472">Membrane</keyword>
<feature type="transmembrane region" description="Helical" evidence="1">
    <location>
        <begin position="60"/>
        <end position="80"/>
    </location>
</feature>